<organism evidence="1">
    <name type="scientific">Sipha flava</name>
    <name type="common">yellow sugarcane aphid</name>
    <dbReference type="NCBI Taxonomy" id="143950"/>
    <lineage>
        <taxon>Eukaryota</taxon>
        <taxon>Metazoa</taxon>
        <taxon>Ecdysozoa</taxon>
        <taxon>Arthropoda</taxon>
        <taxon>Hexapoda</taxon>
        <taxon>Insecta</taxon>
        <taxon>Pterygota</taxon>
        <taxon>Neoptera</taxon>
        <taxon>Paraneoptera</taxon>
        <taxon>Hemiptera</taxon>
        <taxon>Sternorrhyncha</taxon>
        <taxon>Aphidomorpha</taxon>
        <taxon>Aphidoidea</taxon>
        <taxon>Aphididae</taxon>
        <taxon>Sipha</taxon>
    </lineage>
</organism>
<dbReference type="PANTHER" id="PTHR47331">
    <property type="entry name" value="PHD-TYPE DOMAIN-CONTAINING PROTEIN"/>
    <property type="match status" value="1"/>
</dbReference>
<dbReference type="PANTHER" id="PTHR47331:SF5">
    <property type="entry name" value="RIBONUCLEASE H"/>
    <property type="match status" value="1"/>
</dbReference>
<accession>A0A2S2QB54</accession>
<dbReference type="Pfam" id="PF03564">
    <property type="entry name" value="DUF1759"/>
    <property type="match status" value="1"/>
</dbReference>
<reference evidence="1" key="1">
    <citation type="submission" date="2018-04" db="EMBL/GenBank/DDBJ databases">
        <title>Transcriptome assembly of Sipha flava.</title>
        <authorList>
            <person name="Scully E.D."/>
            <person name="Geib S.M."/>
            <person name="Palmer N.A."/>
            <person name="Koch K."/>
            <person name="Bradshaw J."/>
            <person name="Heng-Moss T."/>
            <person name="Sarath G."/>
        </authorList>
    </citation>
    <scope>NUCLEOTIDE SEQUENCE</scope>
</reference>
<protein>
    <submittedName>
        <fullName evidence="1">Uncharacterized protein</fullName>
    </submittedName>
</protein>
<name>A0A2S2QB54_9HEMI</name>
<dbReference type="EMBL" id="GGMS01005753">
    <property type="protein sequence ID" value="MBY74956.1"/>
    <property type="molecule type" value="Transcribed_RNA"/>
</dbReference>
<sequence length="524" mass="58046">MVPVDDKVEERARNTRRKTRALIRRDTIVARIRSVHALSKRVKAEPAILPNFLVSTSDLAAMWTSFVAEDESVLDCLIALDAVTEYSVDLQSQVCELITDIKIVLNKWSPTEAVNGQISSNGGVTALTLSVDGGVKSRLPEIPLSCFKGDFHEWPMFHDRFVALMDKHSQLSNSDKMYYLLDCLSGAAAEAVKGIPISSDHYELAVKVLNERFDKPRVVATALIEKLLNITPIQHESLSELTNFVATFGESVALLTSLNIPDLGSFILFSLASRALPIGVQKLFEVENSDSFPSFHVFTQFLKSRISVLENVTDSRKPTYSGKVHVNNLSSLARKSDKGGAVSFTVNKISGAPLDKCKCCNNQMHSLSACKKFMSEEEEDRISFARTNRLCFLCLSDKHWANRCRSKTKCTVCSRKHHVLLHSDAVDKTSGDIDSQLSVSIPCGSTSLVGEHNSPSIILGTALVHIRDKSGTLQTVRTLVDSASQVARIVKFNPVFWLNPYCDSRRGYCPPLRPISLDNHYNRG</sequence>
<dbReference type="OrthoDB" id="6579408at2759"/>
<dbReference type="InterPro" id="IPR005312">
    <property type="entry name" value="DUF1759"/>
</dbReference>
<proteinExistence type="predicted"/>
<evidence type="ECO:0000313" key="1">
    <source>
        <dbReference type="EMBL" id="MBY74956.1"/>
    </source>
</evidence>
<gene>
    <name evidence="1" type="ORF">g.179348</name>
</gene>
<dbReference type="AlphaFoldDB" id="A0A2S2QB54"/>